<protein>
    <recommendedName>
        <fullName evidence="2">Mediator complex subunit 26 C-terminal domain-containing protein</fullName>
    </recommendedName>
</protein>
<dbReference type="PANTHER" id="PTHR15201:SF1">
    <property type="entry name" value="MEDIATOR OF RNA POLYMERASE II TRANSCRIPTION SUBUNIT 26"/>
    <property type="match status" value="1"/>
</dbReference>
<evidence type="ECO:0000313" key="3">
    <source>
        <dbReference type="EMBL" id="KAL0181730.1"/>
    </source>
</evidence>
<feature type="domain" description="Mediator complex subunit 26 C-terminal" evidence="2">
    <location>
        <begin position="257"/>
        <end position="308"/>
    </location>
</feature>
<proteinExistence type="predicted"/>
<dbReference type="PANTHER" id="PTHR15201">
    <property type="entry name" value="CRSP70"/>
    <property type="match status" value="1"/>
</dbReference>
<dbReference type="InterPro" id="IPR031416">
    <property type="entry name" value="Med26_C"/>
</dbReference>
<reference evidence="3 4" key="1">
    <citation type="submission" date="2024-05" db="EMBL/GenBank/DDBJ databases">
        <title>Genome sequencing and assembly of Indian major carp, Cirrhinus mrigala (Hamilton, 1822).</title>
        <authorList>
            <person name="Mohindra V."/>
            <person name="Chowdhury L.M."/>
            <person name="Lal K."/>
            <person name="Jena J.K."/>
        </authorList>
    </citation>
    <scope>NUCLEOTIDE SEQUENCE [LARGE SCALE GENOMIC DNA]</scope>
    <source>
        <strain evidence="3">CM1030</strain>
        <tissue evidence="3">Blood</tissue>
    </source>
</reference>
<sequence>TLDGANEVTAKEISSFAISPTSAECVSRSTQTCPENYSRTLFHSNMSERAETSRGSVPDKTTNYPNRFRKSKIPVRAIKPYSSTIAHLQQTASSKTSLSGTTHIIVRYFRSTKTFHPGFKHTDASAFRPPQHTQTRCTKRELNERAFEDKTRTNQRNSRTVKLDGEDGTKTANLQADELAYDPHARPLSGKTCTKDCLRSTGREIQSGGHLEHGLRFFQQTNRGEISQRMVFQNGSLTAENSGMSLPVGGRIAEFPVREVSERDLVRIRGQRWHGVNGCYDNRNNWYDWTQSITLDPYGDGSKLKILP</sequence>
<dbReference type="AlphaFoldDB" id="A0ABD0Q6M5"/>
<accession>A0ABD0Q6M5</accession>
<evidence type="ECO:0000259" key="2">
    <source>
        <dbReference type="Pfam" id="PF15693"/>
    </source>
</evidence>
<dbReference type="Proteomes" id="UP001529510">
    <property type="component" value="Unassembled WGS sequence"/>
</dbReference>
<comment type="caution">
    <text evidence="3">The sequence shown here is derived from an EMBL/GenBank/DDBJ whole genome shotgun (WGS) entry which is preliminary data.</text>
</comment>
<evidence type="ECO:0000256" key="1">
    <source>
        <dbReference type="SAM" id="MobiDB-lite"/>
    </source>
</evidence>
<organism evidence="3 4">
    <name type="scientific">Cirrhinus mrigala</name>
    <name type="common">Mrigala</name>
    <dbReference type="NCBI Taxonomy" id="683832"/>
    <lineage>
        <taxon>Eukaryota</taxon>
        <taxon>Metazoa</taxon>
        <taxon>Chordata</taxon>
        <taxon>Craniata</taxon>
        <taxon>Vertebrata</taxon>
        <taxon>Euteleostomi</taxon>
        <taxon>Actinopterygii</taxon>
        <taxon>Neopterygii</taxon>
        <taxon>Teleostei</taxon>
        <taxon>Ostariophysi</taxon>
        <taxon>Cypriniformes</taxon>
        <taxon>Cyprinidae</taxon>
        <taxon>Labeoninae</taxon>
        <taxon>Labeonini</taxon>
        <taxon>Cirrhinus</taxon>
    </lineage>
</organism>
<dbReference type="InterPro" id="IPR042376">
    <property type="entry name" value="MED26"/>
</dbReference>
<gene>
    <name evidence="3" type="ORF">M9458_024136</name>
</gene>
<feature type="non-terminal residue" evidence="3">
    <location>
        <position position="1"/>
    </location>
</feature>
<evidence type="ECO:0000313" key="4">
    <source>
        <dbReference type="Proteomes" id="UP001529510"/>
    </source>
</evidence>
<dbReference type="EMBL" id="JAMKFB020000011">
    <property type="protein sequence ID" value="KAL0181730.1"/>
    <property type="molecule type" value="Genomic_DNA"/>
</dbReference>
<feature type="compositionally biased region" description="Polar residues" evidence="1">
    <location>
        <begin position="53"/>
        <end position="65"/>
    </location>
</feature>
<feature type="region of interest" description="Disordered" evidence="1">
    <location>
        <begin position="47"/>
        <end position="67"/>
    </location>
</feature>
<feature type="non-terminal residue" evidence="3">
    <location>
        <position position="308"/>
    </location>
</feature>
<name>A0ABD0Q6M5_CIRMR</name>
<keyword evidence="4" id="KW-1185">Reference proteome</keyword>
<dbReference type="Pfam" id="PF15693">
    <property type="entry name" value="Med26_C"/>
    <property type="match status" value="1"/>
</dbReference>